<reference evidence="2 3" key="1">
    <citation type="submission" date="2020-07" db="EMBL/GenBank/DDBJ databases">
        <title>Comparative genomics of pyrophilous fungi reveals a link between fire events and developmental genes.</title>
        <authorList>
            <consortium name="DOE Joint Genome Institute"/>
            <person name="Steindorff A.S."/>
            <person name="Carver A."/>
            <person name="Calhoun S."/>
            <person name="Stillman K."/>
            <person name="Liu H."/>
            <person name="Lipzen A."/>
            <person name="Pangilinan J."/>
            <person name="Labutti K."/>
            <person name="Bruns T.D."/>
            <person name="Grigoriev I.V."/>
        </authorList>
    </citation>
    <scope>NUCLEOTIDE SEQUENCE [LARGE SCALE GENOMIC DNA]</scope>
    <source>
        <strain evidence="2 3">CBS 144469</strain>
    </source>
</reference>
<gene>
    <name evidence="2" type="ORF">DFP72DRAFT_1046680</name>
</gene>
<evidence type="ECO:0000256" key="1">
    <source>
        <dbReference type="SAM" id="MobiDB-lite"/>
    </source>
</evidence>
<feature type="region of interest" description="Disordered" evidence="1">
    <location>
        <begin position="152"/>
        <end position="221"/>
    </location>
</feature>
<comment type="caution">
    <text evidence="2">The sequence shown here is derived from an EMBL/GenBank/DDBJ whole genome shotgun (WGS) entry which is preliminary data.</text>
</comment>
<dbReference type="AlphaFoldDB" id="A0A8H6HUN9"/>
<proteinExistence type="predicted"/>
<dbReference type="Proteomes" id="UP000521943">
    <property type="component" value="Unassembled WGS sequence"/>
</dbReference>
<organism evidence="2 3">
    <name type="scientific">Ephemerocybe angulata</name>
    <dbReference type="NCBI Taxonomy" id="980116"/>
    <lineage>
        <taxon>Eukaryota</taxon>
        <taxon>Fungi</taxon>
        <taxon>Dikarya</taxon>
        <taxon>Basidiomycota</taxon>
        <taxon>Agaricomycotina</taxon>
        <taxon>Agaricomycetes</taxon>
        <taxon>Agaricomycetidae</taxon>
        <taxon>Agaricales</taxon>
        <taxon>Agaricineae</taxon>
        <taxon>Psathyrellaceae</taxon>
        <taxon>Ephemerocybe</taxon>
    </lineage>
</organism>
<evidence type="ECO:0000313" key="2">
    <source>
        <dbReference type="EMBL" id="KAF6753190.1"/>
    </source>
</evidence>
<dbReference type="OrthoDB" id="3033621at2759"/>
<dbReference type="EMBL" id="JACGCI010000040">
    <property type="protein sequence ID" value="KAF6753190.1"/>
    <property type="molecule type" value="Genomic_DNA"/>
</dbReference>
<keyword evidence="3" id="KW-1185">Reference proteome</keyword>
<evidence type="ECO:0000313" key="3">
    <source>
        <dbReference type="Proteomes" id="UP000521943"/>
    </source>
</evidence>
<accession>A0A8H6HUN9</accession>
<name>A0A8H6HUN9_9AGAR</name>
<sequence length="421" mass="44041">MALNFSMPGIQYSISSPFHDGDIMQFENGTSGGLANLGVDVHDISQQWIFHATGVANAYNIENWEYAGIYVSSETVPSSAPLIRLTSSSQSKTWFFRPDASGVGYNVCADEGCSLVWAPYSDVGGPADANDVALAPATGAAYERWGMSAVGTATTRATSPTTTNTTTTPTSSTSSTSSTSTNSTTFMITSTSQPPIPSSSTSPSSTGSDPPSSTDSSPDPQTVKLLAACYPCGSSHCSFTPSNSSNPNDSSETYSILIGKPVANCNSGSQETTTTTLGGTYELERSYSIAQTSGAGLGLLGPSINVGVTVTKGKSEKIVESQEIEVGIRPGQIGALVANVTYTATPGDMKVDSRTLAFVSYQPENVQGYSVVYTDCGSKFQALTLPKAECRTNSATRLTRCSTILHYFLVSIPLFGLLLIL</sequence>
<protein>
    <submittedName>
        <fullName evidence="2">Uncharacterized protein</fullName>
    </submittedName>
</protein>